<keyword evidence="6" id="KW-1185">Reference proteome</keyword>
<dbReference type="PANTHER" id="PTHR45266">
    <property type="entry name" value="OXALOACETATE DECARBOXYLASE ALPHA CHAIN"/>
    <property type="match status" value="1"/>
</dbReference>
<dbReference type="GO" id="GO:0003989">
    <property type="term" value="F:acetyl-CoA carboxylase activity"/>
    <property type="evidence" value="ECO:0007669"/>
    <property type="project" value="InterPro"/>
</dbReference>
<keyword evidence="3" id="KW-0444">Lipid biosynthesis</keyword>
<dbReference type="AlphaFoldDB" id="A0A8J3HUG8"/>
<dbReference type="GO" id="GO:0009317">
    <property type="term" value="C:acetyl-CoA carboxylase complex"/>
    <property type="evidence" value="ECO:0007669"/>
    <property type="project" value="InterPro"/>
</dbReference>
<comment type="pathway">
    <text evidence="3">Lipid metabolism; fatty acid biosynthesis.</text>
</comment>
<dbReference type="InterPro" id="IPR011053">
    <property type="entry name" value="Single_hybrid_motif"/>
</dbReference>
<dbReference type="PRINTS" id="PR01071">
    <property type="entry name" value="ACOABIOTINCC"/>
</dbReference>
<sequence length="154" mass="15823">MKTEKNMLWLERVEALIQVLEGSSIGELELSEGGLDIAIRRDPGMVLVSTPAVTGVAAAVAGVPSASPRAAKADTTLAVNAPLTGVYYSAASPSTPPFVNVGDVIHAGQVVALVESMKVFNEVVAEISGRVTAIVATSGEVVQKGAAMLRVEPL</sequence>
<comment type="function">
    <text evidence="3">This protein is a component of the acetyl coenzyme A carboxylase complex; first, biotin carboxylase catalyzes the carboxylation of the carrier protein and then the transcarboxylase transfers the carboxyl group to form malonyl-CoA.</text>
</comment>
<dbReference type="Gene3D" id="2.40.50.100">
    <property type="match status" value="1"/>
</dbReference>
<dbReference type="InterPro" id="IPR001249">
    <property type="entry name" value="AcCoA_biotinCC"/>
</dbReference>
<keyword evidence="3" id="KW-0275">Fatty acid biosynthesis</keyword>
<name>A0A8J3HUG8_9CHLR</name>
<evidence type="ECO:0000259" key="4">
    <source>
        <dbReference type="PROSITE" id="PS50968"/>
    </source>
</evidence>
<reference evidence="5" key="1">
    <citation type="submission" date="2020-10" db="EMBL/GenBank/DDBJ databases">
        <title>Taxonomic study of unclassified bacteria belonging to the class Ktedonobacteria.</title>
        <authorList>
            <person name="Yabe S."/>
            <person name="Wang C.M."/>
            <person name="Zheng Y."/>
            <person name="Sakai Y."/>
            <person name="Cavaletti L."/>
            <person name="Monciardini P."/>
            <person name="Donadio S."/>
        </authorList>
    </citation>
    <scope>NUCLEOTIDE SEQUENCE</scope>
    <source>
        <strain evidence="5">SOSP1-1</strain>
    </source>
</reference>
<dbReference type="RefSeq" id="WP_220193647.1">
    <property type="nucleotide sequence ID" value="NZ_BNJF01000001.1"/>
</dbReference>
<keyword evidence="3" id="KW-0443">Lipid metabolism</keyword>
<dbReference type="CDD" id="cd06850">
    <property type="entry name" value="biotinyl_domain"/>
    <property type="match status" value="1"/>
</dbReference>
<organism evidence="5 6">
    <name type="scientific">Ktedonospora formicarum</name>
    <dbReference type="NCBI Taxonomy" id="2778364"/>
    <lineage>
        <taxon>Bacteria</taxon>
        <taxon>Bacillati</taxon>
        <taxon>Chloroflexota</taxon>
        <taxon>Ktedonobacteria</taxon>
        <taxon>Ktedonobacterales</taxon>
        <taxon>Ktedonobacteraceae</taxon>
        <taxon>Ktedonospora</taxon>
    </lineage>
</organism>
<dbReference type="PROSITE" id="PS50968">
    <property type="entry name" value="BIOTINYL_LIPOYL"/>
    <property type="match status" value="1"/>
</dbReference>
<keyword evidence="2 3" id="KW-0092">Biotin</keyword>
<dbReference type="Pfam" id="PF00364">
    <property type="entry name" value="Biotin_lipoyl"/>
    <property type="match status" value="1"/>
</dbReference>
<dbReference type="InterPro" id="IPR000089">
    <property type="entry name" value="Biotin_lipoyl"/>
</dbReference>
<dbReference type="EMBL" id="BNJF01000001">
    <property type="protein sequence ID" value="GHO44237.1"/>
    <property type="molecule type" value="Genomic_DNA"/>
</dbReference>
<dbReference type="PANTHER" id="PTHR45266:SF3">
    <property type="entry name" value="OXALOACETATE DECARBOXYLASE ALPHA CHAIN"/>
    <property type="match status" value="1"/>
</dbReference>
<gene>
    <name evidence="5" type="primary">accB</name>
    <name evidence="5" type="ORF">KSX_24000</name>
</gene>
<evidence type="ECO:0000313" key="6">
    <source>
        <dbReference type="Proteomes" id="UP000612362"/>
    </source>
</evidence>
<proteinExistence type="predicted"/>
<evidence type="ECO:0000313" key="5">
    <source>
        <dbReference type="EMBL" id="GHO44237.1"/>
    </source>
</evidence>
<comment type="caution">
    <text evidence="5">The sequence shown here is derived from an EMBL/GenBank/DDBJ whole genome shotgun (WGS) entry which is preliminary data.</text>
</comment>
<evidence type="ECO:0000256" key="2">
    <source>
        <dbReference type="ARBA" id="ARBA00023267"/>
    </source>
</evidence>
<feature type="domain" description="Lipoyl-binding" evidence="4">
    <location>
        <begin position="70"/>
        <end position="152"/>
    </location>
</feature>
<evidence type="ECO:0000256" key="3">
    <source>
        <dbReference type="RuleBase" id="RU364072"/>
    </source>
</evidence>
<dbReference type="Proteomes" id="UP000612362">
    <property type="component" value="Unassembled WGS sequence"/>
</dbReference>
<evidence type="ECO:0000256" key="1">
    <source>
        <dbReference type="ARBA" id="ARBA00017562"/>
    </source>
</evidence>
<accession>A0A8J3HUG8</accession>
<protein>
    <recommendedName>
        <fullName evidence="1 3">Biotin carboxyl carrier protein of acetyl-CoA carboxylase</fullName>
    </recommendedName>
</protein>
<keyword evidence="3" id="KW-0276">Fatty acid metabolism</keyword>
<dbReference type="SUPFAM" id="SSF51230">
    <property type="entry name" value="Single hybrid motif"/>
    <property type="match status" value="1"/>
</dbReference>
<dbReference type="GO" id="GO:0006633">
    <property type="term" value="P:fatty acid biosynthetic process"/>
    <property type="evidence" value="ECO:0007669"/>
    <property type="project" value="UniProtKB-UniPathway"/>
</dbReference>
<dbReference type="InterPro" id="IPR050709">
    <property type="entry name" value="Biotin_Carboxyl_Carrier/Decarb"/>
</dbReference>
<dbReference type="UniPathway" id="UPA00094"/>